<evidence type="ECO:0000256" key="6">
    <source>
        <dbReference type="ARBA" id="ARBA00023136"/>
    </source>
</evidence>
<evidence type="ECO:0000256" key="3">
    <source>
        <dbReference type="ARBA" id="ARBA00022448"/>
    </source>
</evidence>
<evidence type="ECO:0000256" key="1">
    <source>
        <dbReference type="ARBA" id="ARBA00004141"/>
    </source>
</evidence>
<feature type="transmembrane region" description="Helical" evidence="8">
    <location>
        <begin position="207"/>
        <end position="229"/>
    </location>
</feature>
<evidence type="ECO:0000256" key="7">
    <source>
        <dbReference type="PIRNR" id="PIRNR002744"/>
    </source>
</evidence>
<evidence type="ECO:0000256" key="8">
    <source>
        <dbReference type="SAM" id="Phobius"/>
    </source>
</evidence>
<keyword evidence="6 7" id="KW-0472">Membrane</keyword>
<dbReference type="InterPro" id="IPR001248">
    <property type="entry name" value="Pur-cyt_permease"/>
</dbReference>
<feature type="transmembrane region" description="Helical" evidence="8">
    <location>
        <begin position="137"/>
        <end position="155"/>
    </location>
</feature>
<evidence type="ECO:0000256" key="4">
    <source>
        <dbReference type="ARBA" id="ARBA00022692"/>
    </source>
</evidence>
<gene>
    <name evidence="9" type="ORF">IV43_GL000356</name>
</gene>
<dbReference type="OrthoDB" id="9787279at2"/>
<name>A0A0R2JS92_9LACO</name>
<dbReference type="GO" id="GO:0015209">
    <property type="term" value="F:cytosine transmembrane transporter activity"/>
    <property type="evidence" value="ECO:0007669"/>
    <property type="project" value="InterPro"/>
</dbReference>
<feature type="transmembrane region" description="Helical" evidence="8">
    <location>
        <begin position="38"/>
        <end position="67"/>
    </location>
</feature>
<dbReference type="PANTHER" id="PTHR30569">
    <property type="entry name" value="CYTOSINE TRANSPORTER CODB"/>
    <property type="match status" value="1"/>
</dbReference>
<feature type="transmembrane region" description="Helical" evidence="8">
    <location>
        <begin position="241"/>
        <end position="267"/>
    </location>
</feature>
<dbReference type="Gene3D" id="1.10.4160.10">
    <property type="entry name" value="Hydantoin permease"/>
    <property type="match status" value="1"/>
</dbReference>
<feature type="transmembrane region" description="Helical" evidence="8">
    <location>
        <begin position="322"/>
        <end position="345"/>
    </location>
</feature>
<feature type="transmembrane region" description="Helical" evidence="8">
    <location>
        <begin position="424"/>
        <end position="445"/>
    </location>
</feature>
<dbReference type="PATRIC" id="fig|89059.3.peg.361"/>
<comment type="subcellular location">
    <subcellularLocation>
        <location evidence="1">Membrane</location>
        <topology evidence="1">Multi-pass membrane protein</topology>
    </subcellularLocation>
</comment>
<reference evidence="9 10" key="1">
    <citation type="journal article" date="2015" name="Genome Announc.">
        <title>Expanding the biotechnology potential of lactobacilli through comparative genomics of 213 strains and associated genera.</title>
        <authorList>
            <person name="Sun Z."/>
            <person name="Harris H.M."/>
            <person name="McCann A."/>
            <person name="Guo C."/>
            <person name="Argimon S."/>
            <person name="Zhang W."/>
            <person name="Yang X."/>
            <person name="Jeffery I.B."/>
            <person name="Cooney J.C."/>
            <person name="Kagawa T.F."/>
            <person name="Liu W."/>
            <person name="Song Y."/>
            <person name="Salvetti E."/>
            <person name="Wrobel A."/>
            <person name="Rasinkangas P."/>
            <person name="Parkhill J."/>
            <person name="Rea M.C."/>
            <person name="O'Sullivan O."/>
            <person name="Ritari J."/>
            <person name="Douillard F.P."/>
            <person name="Paul Ross R."/>
            <person name="Yang R."/>
            <person name="Briner A.E."/>
            <person name="Felis G.E."/>
            <person name="de Vos W.M."/>
            <person name="Barrangou R."/>
            <person name="Klaenhammer T.R."/>
            <person name="Caufield P.W."/>
            <person name="Cui Y."/>
            <person name="Zhang H."/>
            <person name="O'Toole P.W."/>
        </authorList>
    </citation>
    <scope>NUCLEOTIDE SEQUENCE [LARGE SCALE GENOMIC DNA]</scope>
    <source>
        <strain evidence="9 10">DSM 15353</strain>
    </source>
</reference>
<organism evidence="9 10">
    <name type="scientific">Ligilactobacillus acidipiscis</name>
    <dbReference type="NCBI Taxonomy" id="89059"/>
    <lineage>
        <taxon>Bacteria</taxon>
        <taxon>Bacillati</taxon>
        <taxon>Bacillota</taxon>
        <taxon>Bacilli</taxon>
        <taxon>Lactobacillales</taxon>
        <taxon>Lactobacillaceae</taxon>
        <taxon>Ligilactobacillus</taxon>
    </lineage>
</organism>
<keyword evidence="3 7" id="KW-0813">Transport</keyword>
<dbReference type="RefSeq" id="WP_010496888.1">
    <property type="nucleotide sequence ID" value="NZ_JQBK01000124.1"/>
</dbReference>
<dbReference type="InterPro" id="IPR030191">
    <property type="entry name" value="CodB"/>
</dbReference>
<protein>
    <submittedName>
        <fullName evidence="9">Cytosine purines uracil thiamine allantoin permease</fullName>
    </submittedName>
</protein>
<feature type="transmembrane region" description="Helical" evidence="8">
    <location>
        <begin position="393"/>
        <end position="418"/>
    </location>
</feature>
<evidence type="ECO:0000256" key="2">
    <source>
        <dbReference type="ARBA" id="ARBA00008974"/>
    </source>
</evidence>
<evidence type="ECO:0000313" key="9">
    <source>
        <dbReference type="EMBL" id="KRN79969.1"/>
    </source>
</evidence>
<feature type="transmembrane region" description="Helical" evidence="8">
    <location>
        <begin position="102"/>
        <end position="125"/>
    </location>
</feature>
<dbReference type="EMBL" id="JQBK01000124">
    <property type="protein sequence ID" value="KRN79969.1"/>
    <property type="molecule type" value="Genomic_DNA"/>
</dbReference>
<feature type="transmembrane region" description="Helical" evidence="8">
    <location>
        <begin position="287"/>
        <end position="310"/>
    </location>
</feature>
<dbReference type="CDD" id="cd11484">
    <property type="entry name" value="SLC-NCS1sbd_CobB-like"/>
    <property type="match status" value="1"/>
</dbReference>
<sequence>MRNEEFGHIEVIKKKHRHQTYWDMFATWVGANANNGTWYVGGVIAACGFVTASTTLVIVGLASYTLLALAGYMGYKTGIPAMGLTRASFGLRGSFLPSLINLVQFIGWAAVNTFIAATSISYILHDLLGWPVYGKPGGAKGLVLGILVMSVLHLLSTSMGERSVQIIERLGIILVFALVIWESIIVFQQVSLSDIIAWRPPSSAKMSAGAAVDVLAAFNLAWVTAASDFTRFAKKKSSSTWAPFLGADLGLIWFALIGIIATIATAITLEHFDPNNSDPSTIASKLGLGILAMLVIIITSTTANAVNLMSAGSALTNMTRKFSLRASLIIVTIVSVFVTFIPLFYSTFLDVFTAFLDGIGMVLGPEIAIFLVDFYFVQHQNYLSDQFTRKNGVYWYSNGINWSAIISWALAVCGYWIIKQIPVLADTVGATPLAMLLAAIIYNCLAKFAKKERPAN</sequence>
<dbReference type="AlphaFoldDB" id="A0A0R2JS92"/>
<feature type="transmembrane region" description="Helical" evidence="8">
    <location>
        <begin position="351"/>
        <end position="372"/>
    </location>
</feature>
<evidence type="ECO:0000256" key="5">
    <source>
        <dbReference type="ARBA" id="ARBA00022989"/>
    </source>
</evidence>
<dbReference type="GO" id="GO:0005886">
    <property type="term" value="C:plasma membrane"/>
    <property type="evidence" value="ECO:0007669"/>
    <property type="project" value="TreeGrafter"/>
</dbReference>
<evidence type="ECO:0000313" key="10">
    <source>
        <dbReference type="Proteomes" id="UP000051491"/>
    </source>
</evidence>
<dbReference type="InterPro" id="IPR026030">
    <property type="entry name" value="Pur-cyt_permease_Fcy2/21/22"/>
</dbReference>
<dbReference type="Pfam" id="PF02133">
    <property type="entry name" value="Transp_cyt_pur"/>
    <property type="match status" value="1"/>
</dbReference>
<keyword evidence="4 8" id="KW-0812">Transmembrane</keyword>
<dbReference type="Proteomes" id="UP000051491">
    <property type="component" value="Unassembled WGS sequence"/>
</dbReference>
<feature type="transmembrane region" description="Helical" evidence="8">
    <location>
        <begin position="167"/>
        <end position="187"/>
    </location>
</feature>
<dbReference type="PANTHER" id="PTHR30569:SF0">
    <property type="entry name" value="CYTOSINE PERMEASE"/>
    <property type="match status" value="1"/>
</dbReference>
<comment type="caution">
    <text evidence="9">The sequence shown here is derived from an EMBL/GenBank/DDBJ whole genome shotgun (WGS) entry which is preliminary data.</text>
</comment>
<comment type="similarity">
    <text evidence="2 7">Belongs to the purine-cytosine permease (2.A.39) family.</text>
</comment>
<accession>A0A0R2JS92</accession>
<dbReference type="PIRSF" id="PIRSF002744">
    <property type="entry name" value="Pur-cyt_permease"/>
    <property type="match status" value="1"/>
</dbReference>
<keyword evidence="5 8" id="KW-1133">Transmembrane helix</keyword>
<proteinExistence type="inferred from homology"/>